<feature type="region of interest" description="Disordered" evidence="1">
    <location>
        <begin position="404"/>
        <end position="458"/>
    </location>
</feature>
<protein>
    <recommendedName>
        <fullName evidence="4">Mucin</fullName>
    </recommendedName>
</protein>
<feature type="region of interest" description="Disordered" evidence="1">
    <location>
        <begin position="313"/>
        <end position="361"/>
    </location>
</feature>
<organism evidence="2 3">
    <name type="scientific">Fusarium flagelliforme</name>
    <dbReference type="NCBI Taxonomy" id="2675880"/>
    <lineage>
        <taxon>Eukaryota</taxon>
        <taxon>Fungi</taxon>
        <taxon>Dikarya</taxon>
        <taxon>Ascomycota</taxon>
        <taxon>Pezizomycotina</taxon>
        <taxon>Sordariomycetes</taxon>
        <taxon>Hypocreomycetidae</taxon>
        <taxon>Hypocreales</taxon>
        <taxon>Nectriaceae</taxon>
        <taxon>Fusarium</taxon>
        <taxon>Fusarium incarnatum-equiseti species complex</taxon>
    </lineage>
</organism>
<feature type="compositionally biased region" description="Basic and acidic residues" evidence="1">
    <location>
        <begin position="641"/>
        <end position="651"/>
    </location>
</feature>
<feature type="region of interest" description="Disordered" evidence="1">
    <location>
        <begin position="641"/>
        <end position="752"/>
    </location>
</feature>
<dbReference type="AlphaFoldDB" id="A0A395MZ98"/>
<evidence type="ECO:0008006" key="4">
    <source>
        <dbReference type="Google" id="ProtNLM"/>
    </source>
</evidence>
<feature type="compositionally biased region" description="Basic and acidic residues" evidence="1">
    <location>
        <begin position="343"/>
        <end position="361"/>
    </location>
</feature>
<feature type="compositionally biased region" description="Basic and acidic residues" evidence="1">
    <location>
        <begin position="679"/>
        <end position="693"/>
    </location>
</feature>
<feature type="compositionally biased region" description="Polar residues" evidence="1">
    <location>
        <begin position="258"/>
        <end position="273"/>
    </location>
</feature>
<evidence type="ECO:0000256" key="1">
    <source>
        <dbReference type="SAM" id="MobiDB-lite"/>
    </source>
</evidence>
<accession>A0A395MZ98</accession>
<evidence type="ECO:0000313" key="3">
    <source>
        <dbReference type="Proteomes" id="UP000265631"/>
    </source>
</evidence>
<sequence length="784" mass="88556">MGQGDGLAALDLRLRSSVDQWPNRGVEAESIDSNSMNPRDSSSVFSQGPDALDDIMSFLDSETLDSRPDSLSQSHRLCPRPLHHYTNQPNHTNRRIPAESSHALAYASQNMHFLLERQKPPLQPQRQRCVPTKLDTNDPTDTVDQNHGLGDLSFLLPSRPMSIATTAMTTTTMDDGFEPHTPSGLGLHRRWPEKEQVELRIQSDTRPVRDSTRYNSQQYHDLLSEIDTECLFPDDAFSTSDRRPSSSRSHLLHWRRNPSASSDPKQPRVSSDDQPPASDSRPSATITREEFESLPPTIQRKYFSTIERSQLAHSPDLGRHQRSGSIGQDQLLTPWSSLPKPRRSYEHQERPITSDDSLLHSDRPRIASTDQRFYANLPEKIKRRHLTDEELLFAYQSQKSPCEVKEVLSEKIDSERQSPDIMMQSPLPSPRLSGGRSPYSSMLPRQSVKSTSGSETKRPDSFYDSFRWLDDEEGLDLRLYLDDYHIGLREEVPVPNKSRRPSFRRHISINKLPFGRPSMAGDRPGQEVLQSPTAIATSVSHSSGVGSLGHGRKKSRSRALSLISANRQTPMASPLASPIDPAATYYQDPEARKKLRECLASPQKFDEAIEFGFFSKDGGSRPQTGVFTKNAAHQDKLRSFLEDDRSSKYSDDASAAEPDSPKTPQLFDRAPRIPSSRNSIEHSSRSKMDKHMPDTAASREMTLRMTLTRPDLRQSEDQIYGWKQGSNRGGPSRDEPALSPAMYSRDGNPKQSIEKQLAALDQWEDHQEPDTGAVKRLWNRVRRS</sequence>
<comment type="caution">
    <text evidence="2">The sequence shown here is derived from an EMBL/GenBank/DDBJ whole genome shotgun (WGS) entry which is preliminary data.</text>
</comment>
<feature type="compositionally biased region" description="Polar residues" evidence="1">
    <location>
        <begin position="31"/>
        <end position="46"/>
    </location>
</feature>
<feature type="region of interest" description="Disordered" evidence="1">
    <location>
        <begin position="120"/>
        <end position="147"/>
    </location>
</feature>
<feature type="region of interest" description="Disordered" evidence="1">
    <location>
        <begin position="18"/>
        <end position="49"/>
    </location>
</feature>
<evidence type="ECO:0000313" key="2">
    <source>
        <dbReference type="EMBL" id="RFN53186.1"/>
    </source>
</evidence>
<feature type="compositionally biased region" description="Basic and acidic residues" evidence="1">
    <location>
        <begin position="404"/>
        <end position="418"/>
    </location>
</feature>
<dbReference type="Proteomes" id="UP000265631">
    <property type="component" value="Unassembled WGS sequence"/>
</dbReference>
<dbReference type="EMBL" id="PXXK01000049">
    <property type="protein sequence ID" value="RFN53186.1"/>
    <property type="molecule type" value="Genomic_DNA"/>
</dbReference>
<feature type="region of interest" description="Disordered" evidence="1">
    <location>
        <begin position="64"/>
        <end position="94"/>
    </location>
</feature>
<reference evidence="2 3" key="1">
    <citation type="journal article" date="2018" name="PLoS Pathog.">
        <title>Evolution of structural diversity of trichothecenes, a family of toxins produced by plant pathogenic and entomopathogenic fungi.</title>
        <authorList>
            <person name="Proctor R.H."/>
            <person name="McCormick S.P."/>
            <person name="Kim H.S."/>
            <person name="Cardoza R.E."/>
            <person name="Stanley A.M."/>
            <person name="Lindo L."/>
            <person name="Kelly A."/>
            <person name="Brown D.W."/>
            <person name="Lee T."/>
            <person name="Vaughan M.M."/>
            <person name="Alexander N.J."/>
            <person name="Busman M."/>
            <person name="Gutierrez S."/>
        </authorList>
    </citation>
    <scope>NUCLEOTIDE SEQUENCE [LARGE SCALE GENOMIC DNA]</scope>
    <source>
        <strain evidence="2 3">NRRL 13405</strain>
    </source>
</reference>
<name>A0A395MZ98_9HYPO</name>
<feature type="compositionally biased region" description="Polar residues" evidence="1">
    <location>
        <begin position="438"/>
        <end position="454"/>
    </location>
</feature>
<proteinExistence type="predicted"/>
<dbReference type="STRING" id="2594813.A0A395MZ98"/>
<feature type="compositionally biased region" description="Polar residues" evidence="1">
    <location>
        <begin position="323"/>
        <end position="336"/>
    </location>
</feature>
<gene>
    <name evidence="2" type="ORF">FIE12Z_2534</name>
</gene>
<dbReference type="OrthoDB" id="5380370at2759"/>
<feature type="region of interest" description="Disordered" evidence="1">
    <location>
        <begin position="238"/>
        <end position="294"/>
    </location>
</feature>
<keyword evidence="3" id="KW-1185">Reference proteome</keyword>